<keyword evidence="4" id="KW-0274">FAD</keyword>
<comment type="caution">
    <text evidence="8">The sequence shown here is derived from an EMBL/GenBank/DDBJ whole genome shotgun (WGS) entry which is preliminary data.</text>
</comment>
<dbReference type="GeneID" id="25266573"/>
<evidence type="ECO:0000256" key="1">
    <source>
        <dbReference type="ARBA" id="ARBA00001974"/>
    </source>
</evidence>
<dbReference type="InterPro" id="IPR036318">
    <property type="entry name" value="FAD-bd_PCMH-like_sf"/>
</dbReference>
<dbReference type="GO" id="GO:0016491">
    <property type="term" value="F:oxidoreductase activity"/>
    <property type="evidence" value="ECO:0007669"/>
    <property type="project" value="UniProtKB-KW"/>
</dbReference>
<feature type="signal peptide" evidence="6">
    <location>
        <begin position="1"/>
        <end position="19"/>
    </location>
</feature>
<proteinExistence type="inferred from homology"/>
<keyword evidence="3" id="KW-0285">Flavoprotein</keyword>
<dbReference type="PANTHER" id="PTHR42973">
    <property type="entry name" value="BINDING OXIDOREDUCTASE, PUTATIVE (AFU_ORTHOLOGUE AFUA_1G17690)-RELATED"/>
    <property type="match status" value="1"/>
</dbReference>
<dbReference type="AlphaFoldDB" id="A0A066VY73"/>
<dbReference type="InterPro" id="IPR016166">
    <property type="entry name" value="FAD-bd_PCMH"/>
</dbReference>
<dbReference type="HOGENOM" id="CLU_018354_10_1_1"/>
<feature type="domain" description="FAD-binding PCMH-type" evidence="7">
    <location>
        <begin position="79"/>
        <end position="255"/>
    </location>
</feature>
<reference evidence="8 9" key="1">
    <citation type="submission" date="2014-05" db="EMBL/GenBank/DDBJ databases">
        <title>Draft genome sequence of a rare smut relative, Tilletiaria anomala UBC 951.</title>
        <authorList>
            <consortium name="DOE Joint Genome Institute"/>
            <person name="Toome M."/>
            <person name="Kuo A."/>
            <person name="Henrissat B."/>
            <person name="Lipzen A."/>
            <person name="Tritt A."/>
            <person name="Yoshinaga Y."/>
            <person name="Zane M."/>
            <person name="Barry K."/>
            <person name="Grigoriev I.V."/>
            <person name="Spatafora J.W."/>
            <person name="Aimea M.C."/>
        </authorList>
    </citation>
    <scope>NUCLEOTIDE SEQUENCE [LARGE SCALE GENOMIC DNA]</scope>
    <source>
        <strain evidence="8 9">UBC 951</strain>
    </source>
</reference>
<dbReference type="InterPro" id="IPR016169">
    <property type="entry name" value="FAD-bd_PCMH_sub2"/>
</dbReference>
<dbReference type="EMBL" id="JMSN01000058">
    <property type="protein sequence ID" value="KDN43764.1"/>
    <property type="molecule type" value="Genomic_DNA"/>
</dbReference>
<dbReference type="Gene3D" id="3.30.465.10">
    <property type="match status" value="1"/>
</dbReference>
<dbReference type="Gene3D" id="3.40.462.20">
    <property type="match status" value="1"/>
</dbReference>
<name>A0A066VY73_TILAU</name>
<evidence type="ECO:0000256" key="5">
    <source>
        <dbReference type="ARBA" id="ARBA00023002"/>
    </source>
</evidence>
<evidence type="ECO:0000256" key="2">
    <source>
        <dbReference type="ARBA" id="ARBA00005466"/>
    </source>
</evidence>
<accession>A0A066VY73</accession>
<dbReference type="OrthoDB" id="407275at2759"/>
<dbReference type="STRING" id="1037660.A0A066VY73"/>
<evidence type="ECO:0000313" key="8">
    <source>
        <dbReference type="EMBL" id="KDN43764.1"/>
    </source>
</evidence>
<dbReference type="InterPro" id="IPR006094">
    <property type="entry name" value="Oxid_FAD_bind_N"/>
</dbReference>
<keyword evidence="5" id="KW-0560">Oxidoreductase</keyword>
<protein>
    <submittedName>
        <fullName evidence="8">FAD-binding domain-containing protein</fullName>
    </submittedName>
</protein>
<sequence length="534" mass="56663">MQLTNVLLAIALAPSLVSSLPADSSAKPLTSDPTAANATTSASSSSSALKACLQQYPFEQVYAASSNYATYSRPENENLSYKAFAIALPSSVAGASDVVKCVAAQQGTQKLAVRGGHHSYAAYDMGGGDGWTVLDLRKFNSISIDSNAKTATVGAGVRLGTLAQELAQAGYALPHGTCAYVGVSGHGLGGGYGFASRKWGFLMDHIVSMQIILPTTGEVVTASPTQNTDLFWGLRGGGQNNFGAVLSFTYALETAPTQIVDFSYGYRSNSDCVSALLALQDMVSTTSSSAGFPADLTAELLWITESAANGGPACTLGGQHIGATRSQHDAVFQRFRDAVKKHGGSDYDASQTTVKSHTTWANALADDLVMGGFDVSDPNSDHEPYYAKSLIQPEGTLYTKDTATSLMNLLNEYSTTDGTGNSISFAGFGPLSLTNNLTLSASAAYPHRDTLFLYQFYSYGTTTDKVRQRMAQLVDQAKSISSSAQWGGYVNYIDRQLQEWANAYYGSALTRLKSLKSKYDPNNIFDYAQGLAHA</sequence>
<keyword evidence="9" id="KW-1185">Reference proteome</keyword>
<evidence type="ECO:0000256" key="6">
    <source>
        <dbReference type="SAM" id="SignalP"/>
    </source>
</evidence>
<dbReference type="PANTHER" id="PTHR42973:SF39">
    <property type="entry name" value="FAD-BINDING PCMH-TYPE DOMAIN-CONTAINING PROTEIN"/>
    <property type="match status" value="1"/>
</dbReference>
<evidence type="ECO:0000313" key="9">
    <source>
        <dbReference type="Proteomes" id="UP000027361"/>
    </source>
</evidence>
<gene>
    <name evidence="8" type="ORF">K437DRAFT_274789</name>
</gene>
<dbReference type="RefSeq" id="XP_013242479.1">
    <property type="nucleotide sequence ID" value="XM_013387025.1"/>
</dbReference>
<dbReference type="InterPro" id="IPR012951">
    <property type="entry name" value="BBE"/>
</dbReference>
<comment type="cofactor">
    <cofactor evidence="1">
        <name>FAD</name>
        <dbReference type="ChEBI" id="CHEBI:57692"/>
    </cofactor>
</comment>
<dbReference type="Pfam" id="PF08031">
    <property type="entry name" value="BBE"/>
    <property type="match status" value="1"/>
</dbReference>
<dbReference type="PROSITE" id="PS51387">
    <property type="entry name" value="FAD_PCMH"/>
    <property type="match status" value="1"/>
</dbReference>
<dbReference type="InterPro" id="IPR050416">
    <property type="entry name" value="FAD-linked_Oxidoreductase"/>
</dbReference>
<dbReference type="InParanoid" id="A0A066VY73"/>
<evidence type="ECO:0000256" key="3">
    <source>
        <dbReference type="ARBA" id="ARBA00022630"/>
    </source>
</evidence>
<comment type="similarity">
    <text evidence="2">Belongs to the oxygen-dependent FAD-linked oxidoreductase family.</text>
</comment>
<feature type="chain" id="PRO_5001632433" evidence="6">
    <location>
        <begin position="20"/>
        <end position="534"/>
    </location>
</feature>
<dbReference type="GO" id="GO:0071949">
    <property type="term" value="F:FAD binding"/>
    <property type="evidence" value="ECO:0007669"/>
    <property type="project" value="InterPro"/>
</dbReference>
<dbReference type="Proteomes" id="UP000027361">
    <property type="component" value="Unassembled WGS sequence"/>
</dbReference>
<dbReference type="SUPFAM" id="SSF56176">
    <property type="entry name" value="FAD-binding/transporter-associated domain-like"/>
    <property type="match status" value="1"/>
</dbReference>
<evidence type="ECO:0000256" key="4">
    <source>
        <dbReference type="ARBA" id="ARBA00022827"/>
    </source>
</evidence>
<dbReference type="Pfam" id="PF01565">
    <property type="entry name" value="FAD_binding_4"/>
    <property type="match status" value="1"/>
</dbReference>
<organism evidence="8 9">
    <name type="scientific">Tilletiaria anomala (strain ATCC 24038 / CBS 436.72 / UBC 951)</name>
    <dbReference type="NCBI Taxonomy" id="1037660"/>
    <lineage>
        <taxon>Eukaryota</taxon>
        <taxon>Fungi</taxon>
        <taxon>Dikarya</taxon>
        <taxon>Basidiomycota</taxon>
        <taxon>Ustilaginomycotina</taxon>
        <taxon>Exobasidiomycetes</taxon>
        <taxon>Georgefischeriales</taxon>
        <taxon>Tilletiariaceae</taxon>
        <taxon>Tilletiaria</taxon>
    </lineage>
</organism>
<dbReference type="OMA" id="WHAYQNY"/>
<keyword evidence="6" id="KW-0732">Signal</keyword>
<evidence type="ECO:0000259" key="7">
    <source>
        <dbReference type="PROSITE" id="PS51387"/>
    </source>
</evidence>